<evidence type="ECO:0008006" key="7">
    <source>
        <dbReference type="Google" id="ProtNLM"/>
    </source>
</evidence>
<reference evidence="5" key="2">
    <citation type="submission" date="2023-03" db="EMBL/GenBank/DDBJ databases">
        <authorList>
            <person name="Inwood S.N."/>
            <person name="Skelly J.G."/>
            <person name="Guhlin J."/>
            <person name="Harrop T.W.R."/>
            <person name="Goldson S.G."/>
            <person name="Dearden P.K."/>
        </authorList>
    </citation>
    <scope>NUCLEOTIDE SEQUENCE</scope>
    <source>
        <strain evidence="5">Irish</strain>
        <tissue evidence="5">Whole body</tissue>
    </source>
</reference>
<accession>A0AA39KXW6</accession>
<evidence type="ECO:0000256" key="2">
    <source>
        <dbReference type="SAM" id="MobiDB-lite"/>
    </source>
</evidence>
<comment type="similarity">
    <text evidence="1">Belongs to the AATF family.</text>
</comment>
<feature type="domain" description="Apoptosis-antagonizing transcription factor C-terminal" evidence="3">
    <location>
        <begin position="420"/>
        <end position="504"/>
    </location>
</feature>
<dbReference type="PANTHER" id="PTHR15565">
    <property type="entry name" value="AATF PROTEIN APOPTOSIS ANTAGONIZING TRANSCRIPTION FACTOR"/>
    <property type="match status" value="1"/>
</dbReference>
<feature type="compositionally biased region" description="Acidic residues" evidence="2">
    <location>
        <begin position="269"/>
        <end position="298"/>
    </location>
</feature>
<dbReference type="Pfam" id="PF13339">
    <property type="entry name" value="AATF-Che1"/>
    <property type="match status" value="1"/>
</dbReference>
<evidence type="ECO:0000313" key="6">
    <source>
        <dbReference type="Proteomes" id="UP001168990"/>
    </source>
</evidence>
<dbReference type="EMBL" id="JAQQBS010000001">
    <property type="protein sequence ID" value="KAK0177804.1"/>
    <property type="molecule type" value="Genomic_DNA"/>
</dbReference>
<dbReference type="InterPro" id="IPR039223">
    <property type="entry name" value="AATF/Bfr2"/>
</dbReference>
<dbReference type="PANTHER" id="PTHR15565:SF0">
    <property type="entry name" value="PROTEIN AATF"/>
    <property type="match status" value="1"/>
</dbReference>
<proteinExistence type="inferred from homology"/>
<protein>
    <recommendedName>
        <fullName evidence="7">Protein AATF</fullName>
    </recommendedName>
</protein>
<feature type="region of interest" description="Disordered" evidence="2">
    <location>
        <begin position="23"/>
        <end position="172"/>
    </location>
</feature>
<evidence type="ECO:0000313" key="5">
    <source>
        <dbReference type="EMBL" id="KAK0177804.1"/>
    </source>
</evidence>
<comment type="caution">
    <text evidence="5">The sequence shown here is derived from an EMBL/GenBank/DDBJ whole genome shotgun (WGS) entry which is preliminary data.</text>
</comment>
<feature type="compositionally biased region" description="Basic and acidic residues" evidence="2">
    <location>
        <begin position="305"/>
        <end position="315"/>
    </location>
</feature>
<sequence>MATKVKKHSLADKIKDLITVAPKNFGSDDEADETTAKVEQFDEFESDDDRAFNTSSSSIRKKNIDLLDEIDDRYRGKKVSKKDIYGSDSSDNDEDEDHDDDDGEFAQSDDEVEGNDNDDNDDDDDEEDDEGENESYDESEGSDSDDVDDENPLYRNRKDDKNFKHMTVNNPRDDVEKGNCVREQLKIWENLLEMRIQFQKCLASSNKLPQFDVHNEYVQDEEFVKGKNQITNKLMDLLDNMLEVQDKLFKNNPETKNLLVKKGNKNNDESETVENDPMDEEICSDTEDEMEKVEENNEESSTINEKSDEPPKKKRKALEEYEKILNYNHEKYTPYRNSVIQLWNDKTRVASGNINKAANQSIVKQIEFILNDKLKVIRKTQLKRSEYEVIGKKIKNETTDNDRGNNKEYDPEIYDDDDFYHQLLRELIQHKSADITDPIQLSKQWIQLQNMRNKMKRKINTKETKGRRIRYGQIHNKLVNFMAPITINDTWSSETKNNLYKTLFGKIKSSDNDLIANNKNVVNNND</sequence>
<name>A0AA39KXW6_9HYME</name>
<dbReference type="Proteomes" id="UP001168990">
    <property type="component" value="Unassembled WGS sequence"/>
</dbReference>
<keyword evidence="6" id="KW-1185">Reference proteome</keyword>
<reference evidence="5" key="1">
    <citation type="journal article" date="2023" name="bioRxiv">
        <title>Scaffold-level genome assemblies of two parasitoid biocontrol wasps reveal the parthenogenesis mechanism and an associated novel virus.</title>
        <authorList>
            <person name="Inwood S."/>
            <person name="Skelly J."/>
            <person name="Guhlin J."/>
            <person name="Harrop T."/>
            <person name="Goldson S."/>
            <person name="Dearden P."/>
        </authorList>
    </citation>
    <scope>NUCLEOTIDE SEQUENCE</scope>
    <source>
        <strain evidence="5">Irish</strain>
        <tissue evidence="5">Whole body</tissue>
    </source>
</reference>
<evidence type="ECO:0000256" key="1">
    <source>
        <dbReference type="ARBA" id="ARBA00008966"/>
    </source>
</evidence>
<evidence type="ECO:0000259" key="4">
    <source>
        <dbReference type="Pfam" id="PF13339"/>
    </source>
</evidence>
<dbReference type="InterPro" id="IPR025160">
    <property type="entry name" value="AATF"/>
</dbReference>
<evidence type="ECO:0000259" key="3">
    <source>
        <dbReference type="Pfam" id="PF08164"/>
    </source>
</evidence>
<organism evidence="5 6">
    <name type="scientific">Microctonus aethiopoides</name>
    <dbReference type="NCBI Taxonomy" id="144406"/>
    <lineage>
        <taxon>Eukaryota</taxon>
        <taxon>Metazoa</taxon>
        <taxon>Ecdysozoa</taxon>
        <taxon>Arthropoda</taxon>
        <taxon>Hexapoda</taxon>
        <taxon>Insecta</taxon>
        <taxon>Pterygota</taxon>
        <taxon>Neoptera</taxon>
        <taxon>Endopterygota</taxon>
        <taxon>Hymenoptera</taxon>
        <taxon>Apocrita</taxon>
        <taxon>Ichneumonoidea</taxon>
        <taxon>Braconidae</taxon>
        <taxon>Euphorinae</taxon>
        <taxon>Microctonus</taxon>
    </lineage>
</organism>
<gene>
    <name evidence="5" type="ORF">PV328_001814</name>
</gene>
<dbReference type="InterPro" id="IPR012617">
    <property type="entry name" value="AATF_C"/>
</dbReference>
<dbReference type="GO" id="GO:0006357">
    <property type="term" value="P:regulation of transcription by RNA polymerase II"/>
    <property type="evidence" value="ECO:0007669"/>
    <property type="project" value="TreeGrafter"/>
</dbReference>
<feature type="compositionally biased region" description="Acidic residues" evidence="2">
    <location>
        <begin position="90"/>
        <end position="151"/>
    </location>
</feature>
<feature type="region of interest" description="Disordered" evidence="2">
    <location>
        <begin position="259"/>
        <end position="315"/>
    </location>
</feature>
<feature type="domain" description="AATF leucine zipper-containing" evidence="4">
    <location>
        <begin position="174"/>
        <end position="346"/>
    </location>
</feature>
<dbReference type="GO" id="GO:0005730">
    <property type="term" value="C:nucleolus"/>
    <property type="evidence" value="ECO:0007669"/>
    <property type="project" value="TreeGrafter"/>
</dbReference>
<dbReference type="Pfam" id="PF08164">
    <property type="entry name" value="TRAUB"/>
    <property type="match status" value="1"/>
</dbReference>
<dbReference type="AlphaFoldDB" id="A0AA39KXW6"/>